<dbReference type="EMBL" id="JABANM010031338">
    <property type="protein sequence ID" value="KAF4704754.1"/>
    <property type="molecule type" value="Genomic_DNA"/>
</dbReference>
<proteinExistence type="predicted"/>
<dbReference type="AlphaFoldDB" id="A0A7J6Q847"/>
<comment type="caution">
    <text evidence="1">The sequence shown here is derived from an EMBL/GenBank/DDBJ whole genome shotgun (WGS) entry which is preliminary data.</text>
</comment>
<reference evidence="1 2" key="1">
    <citation type="submission" date="2020-04" db="EMBL/GenBank/DDBJ databases">
        <title>Perkinsus olseni comparative genomics.</title>
        <authorList>
            <person name="Bogema D.R."/>
        </authorList>
    </citation>
    <scope>NUCLEOTIDE SEQUENCE [LARGE SCALE GENOMIC DNA]</scope>
    <source>
        <strain evidence="1">ATCC PRA-205</strain>
    </source>
</reference>
<evidence type="ECO:0000313" key="2">
    <source>
        <dbReference type="Proteomes" id="UP000574390"/>
    </source>
</evidence>
<gene>
    <name evidence="1" type="ORF">FOZ62_020231</name>
</gene>
<evidence type="ECO:0000313" key="1">
    <source>
        <dbReference type="EMBL" id="KAF4704754.1"/>
    </source>
</evidence>
<sequence>RSRLEERDGCGILTRVVMTIGTPYSKGRCVLVHLWDDREKTDSIIAKCYDEIGHLSTAMTLWHLRRFWWWKGTPFNIMFHRSMYLGSVVPPSSVDVAVDDDDLPTADELKENDEG</sequence>
<feature type="non-terminal residue" evidence="1">
    <location>
        <position position="115"/>
    </location>
</feature>
<accession>A0A7J6Q847</accession>
<protein>
    <submittedName>
        <fullName evidence="1">Uncharacterized protein</fullName>
    </submittedName>
</protein>
<dbReference type="Proteomes" id="UP000574390">
    <property type="component" value="Unassembled WGS sequence"/>
</dbReference>
<feature type="non-terminal residue" evidence="1">
    <location>
        <position position="1"/>
    </location>
</feature>
<name>A0A7J6Q847_PEROL</name>
<organism evidence="1 2">
    <name type="scientific">Perkinsus olseni</name>
    <name type="common">Perkinsus atlanticus</name>
    <dbReference type="NCBI Taxonomy" id="32597"/>
    <lineage>
        <taxon>Eukaryota</taxon>
        <taxon>Sar</taxon>
        <taxon>Alveolata</taxon>
        <taxon>Perkinsozoa</taxon>
        <taxon>Perkinsea</taxon>
        <taxon>Perkinsida</taxon>
        <taxon>Perkinsidae</taxon>
        <taxon>Perkinsus</taxon>
    </lineage>
</organism>